<comment type="caution">
    <text evidence="1">The sequence shown here is derived from an EMBL/GenBank/DDBJ whole genome shotgun (WGS) entry which is preliminary data.</text>
</comment>
<dbReference type="Proteomes" id="UP000310506">
    <property type="component" value="Unassembled WGS sequence"/>
</dbReference>
<gene>
    <name evidence="1" type="ORF">ESZ54_08880</name>
</gene>
<dbReference type="InterPro" id="IPR024008">
    <property type="entry name" value="BsaA"/>
</dbReference>
<sequence length="297" mass="34435">MGKKRKRSQSKRRMALKDFKPSKGMIMIFSIVFAVMIIIRGTFAWETYTSSKENKLGNIHFDVVLREKFTPNNEWYPGSETLKKVYVMNEGNYKAFVRISVEEYLLLFDIDIEGMNQAEGTANVKFVKDSKGKETIKQDSLSTWKKDAVYPVKVNNEAGFYQSKLTVPDIISKDSPGLNYPRDEAKRKTTDLNYFKINFGDVKDYNNSLTKNYWKYGNDGYFYYSEILNPGEKTTLFMKSISLFPTAPNRMKNGLYKANISMDGSYSTRETLGKWNHETENDEIYKMLKSKITSQPE</sequence>
<organism evidence="1 2">
    <name type="scientific">Vagococcus silagei</name>
    <dbReference type="NCBI Taxonomy" id="2508885"/>
    <lineage>
        <taxon>Bacteria</taxon>
        <taxon>Bacillati</taxon>
        <taxon>Bacillota</taxon>
        <taxon>Bacilli</taxon>
        <taxon>Lactobacillales</taxon>
        <taxon>Enterococcaceae</taxon>
        <taxon>Vagococcus</taxon>
    </lineage>
</organism>
<dbReference type="NCBIfam" id="TIGR04090">
    <property type="entry name" value="exp_by_SipW_IV"/>
    <property type="match status" value="1"/>
</dbReference>
<dbReference type="AlphaFoldDB" id="A0A4S3B5H1"/>
<evidence type="ECO:0000313" key="1">
    <source>
        <dbReference type="EMBL" id="THB60696.1"/>
    </source>
</evidence>
<dbReference type="EMBL" id="SDGV01000018">
    <property type="protein sequence ID" value="THB60696.1"/>
    <property type="molecule type" value="Genomic_DNA"/>
</dbReference>
<protein>
    <recommendedName>
        <fullName evidence="3">Alternate signal-mediated exported protein</fullName>
    </recommendedName>
</protein>
<dbReference type="OrthoDB" id="2181557at2"/>
<reference evidence="1 2" key="1">
    <citation type="submission" date="2019-01" db="EMBL/GenBank/DDBJ databases">
        <title>Vagococcus silagei sp. nov. isolated from brewer's grain.</title>
        <authorList>
            <person name="Guu J.-R."/>
        </authorList>
    </citation>
    <scope>NUCLEOTIDE SEQUENCE [LARGE SCALE GENOMIC DNA]</scope>
    <source>
        <strain evidence="1 2">2B-2</strain>
    </source>
</reference>
<dbReference type="RefSeq" id="WP_136137321.1">
    <property type="nucleotide sequence ID" value="NZ_SDGV01000018.1"/>
</dbReference>
<keyword evidence="2" id="KW-1185">Reference proteome</keyword>
<accession>A0A4S3B5H1</accession>
<name>A0A4S3B5H1_9ENTE</name>
<evidence type="ECO:0000313" key="2">
    <source>
        <dbReference type="Proteomes" id="UP000310506"/>
    </source>
</evidence>
<proteinExistence type="predicted"/>
<evidence type="ECO:0008006" key="3">
    <source>
        <dbReference type="Google" id="ProtNLM"/>
    </source>
</evidence>